<comment type="caution">
    <text evidence="2">The sequence shown here is derived from an EMBL/GenBank/DDBJ whole genome shotgun (WGS) entry which is preliminary data.</text>
</comment>
<name>A0AA88D1W4_FICCA</name>
<sequence>MNSATNCERRKIDGKLERKGIADRGKEMKKKKKKKKEGRKGSSGGFRL</sequence>
<evidence type="ECO:0000313" key="2">
    <source>
        <dbReference type="EMBL" id="GMN43343.1"/>
    </source>
</evidence>
<evidence type="ECO:0000313" key="3">
    <source>
        <dbReference type="Proteomes" id="UP001187192"/>
    </source>
</evidence>
<feature type="compositionally biased region" description="Basic and acidic residues" evidence="1">
    <location>
        <begin position="7"/>
        <end position="26"/>
    </location>
</feature>
<organism evidence="2 3">
    <name type="scientific">Ficus carica</name>
    <name type="common">Common fig</name>
    <dbReference type="NCBI Taxonomy" id="3494"/>
    <lineage>
        <taxon>Eukaryota</taxon>
        <taxon>Viridiplantae</taxon>
        <taxon>Streptophyta</taxon>
        <taxon>Embryophyta</taxon>
        <taxon>Tracheophyta</taxon>
        <taxon>Spermatophyta</taxon>
        <taxon>Magnoliopsida</taxon>
        <taxon>eudicotyledons</taxon>
        <taxon>Gunneridae</taxon>
        <taxon>Pentapetalae</taxon>
        <taxon>rosids</taxon>
        <taxon>fabids</taxon>
        <taxon>Rosales</taxon>
        <taxon>Moraceae</taxon>
        <taxon>Ficeae</taxon>
        <taxon>Ficus</taxon>
    </lineage>
</organism>
<dbReference type="EMBL" id="BTGU01000016">
    <property type="protein sequence ID" value="GMN43343.1"/>
    <property type="molecule type" value="Genomic_DNA"/>
</dbReference>
<gene>
    <name evidence="2" type="ORF">TIFTF001_012546</name>
</gene>
<accession>A0AA88D1W4</accession>
<protein>
    <submittedName>
        <fullName evidence="2">Uncharacterized protein</fullName>
    </submittedName>
</protein>
<feature type="compositionally biased region" description="Basic residues" evidence="1">
    <location>
        <begin position="27"/>
        <end position="38"/>
    </location>
</feature>
<feature type="region of interest" description="Disordered" evidence="1">
    <location>
        <begin position="1"/>
        <end position="48"/>
    </location>
</feature>
<evidence type="ECO:0000256" key="1">
    <source>
        <dbReference type="SAM" id="MobiDB-lite"/>
    </source>
</evidence>
<proteinExistence type="predicted"/>
<dbReference type="AlphaFoldDB" id="A0AA88D1W4"/>
<reference evidence="2" key="1">
    <citation type="submission" date="2023-07" db="EMBL/GenBank/DDBJ databases">
        <title>draft genome sequence of fig (Ficus carica).</title>
        <authorList>
            <person name="Takahashi T."/>
            <person name="Nishimura K."/>
        </authorList>
    </citation>
    <scope>NUCLEOTIDE SEQUENCE</scope>
</reference>
<dbReference type="Proteomes" id="UP001187192">
    <property type="component" value="Unassembled WGS sequence"/>
</dbReference>
<keyword evidence="3" id="KW-1185">Reference proteome</keyword>